<evidence type="ECO:0000313" key="2">
    <source>
        <dbReference type="EMBL" id="OGM97432.1"/>
    </source>
</evidence>
<proteinExistence type="predicted"/>
<sequence>MNKILISLLVVIAVIIGAWWFMSRSANAPIVTALPTSSASPVPPISGQGSIILESPKDGDWVDSPILVTGQARAFENQFMVQLQDGSGNVVYQIGVMSDGGGNGEWGNYKVYIPVPAGAGQNFKVEALEYSAKGDGTLAGYGSADVKLKSTETSTVNVAFVVSTDCVTTKMFPRPIIKTQSVGLMSLLELLKGPTSSEKAQGAVAVIPEETKLNSLRLSGTTAYADFNYGLDAGVGGSCRVQAIRAEIENTLKQFSTIKDVVISINGRIEDILQP</sequence>
<dbReference type="Pfam" id="PF10646">
    <property type="entry name" value="Germane"/>
    <property type="match status" value="1"/>
</dbReference>
<dbReference type="STRING" id="1802660.A2735_01710"/>
<dbReference type="Pfam" id="PF10648">
    <property type="entry name" value="Gmad2"/>
    <property type="match status" value="1"/>
</dbReference>
<name>A0A1F8E9G8_9BACT</name>
<gene>
    <name evidence="2" type="ORF">A2735_01710</name>
</gene>
<dbReference type="SMART" id="SM00909">
    <property type="entry name" value="Germane"/>
    <property type="match status" value="1"/>
</dbReference>
<evidence type="ECO:0000313" key="3">
    <source>
        <dbReference type="Proteomes" id="UP000178520"/>
    </source>
</evidence>
<dbReference type="InterPro" id="IPR018911">
    <property type="entry name" value="Gmad2_Ig-like_dom"/>
</dbReference>
<protein>
    <recommendedName>
        <fullName evidence="1">GerMN domain-containing protein</fullName>
    </recommendedName>
</protein>
<feature type="domain" description="GerMN" evidence="1">
    <location>
        <begin position="183"/>
        <end position="274"/>
    </location>
</feature>
<accession>A0A1F8E9G8</accession>
<dbReference type="InterPro" id="IPR019606">
    <property type="entry name" value="GerMN"/>
</dbReference>
<organism evidence="2 3">
    <name type="scientific">Candidatus Yanofskybacteria bacterium RIFCSPHIGHO2_01_FULL_41_21</name>
    <dbReference type="NCBI Taxonomy" id="1802660"/>
    <lineage>
        <taxon>Bacteria</taxon>
        <taxon>Candidatus Yanofskyibacteriota</taxon>
    </lineage>
</organism>
<dbReference type="AlphaFoldDB" id="A0A1F8E9G8"/>
<evidence type="ECO:0000259" key="1">
    <source>
        <dbReference type="SMART" id="SM00909"/>
    </source>
</evidence>
<reference evidence="2 3" key="1">
    <citation type="journal article" date="2016" name="Nat. Commun.">
        <title>Thousands of microbial genomes shed light on interconnected biogeochemical processes in an aquifer system.</title>
        <authorList>
            <person name="Anantharaman K."/>
            <person name="Brown C.T."/>
            <person name="Hug L.A."/>
            <person name="Sharon I."/>
            <person name="Castelle C.J."/>
            <person name="Probst A.J."/>
            <person name="Thomas B.C."/>
            <person name="Singh A."/>
            <person name="Wilkins M.J."/>
            <person name="Karaoz U."/>
            <person name="Brodie E.L."/>
            <person name="Williams K.H."/>
            <person name="Hubbard S.S."/>
            <person name="Banfield J.F."/>
        </authorList>
    </citation>
    <scope>NUCLEOTIDE SEQUENCE [LARGE SCALE GENOMIC DNA]</scope>
</reference>
<comment type="caution">
    <text evidence="2">The sequence shown here is derived from an EMBL/GenBank/DDBJ whole genome shotgun (WGS) entry which is preliminary data.</text>
</comment>
<dbReference type="EMBL" id="MGJA01000012">
    <property type="protein sequence ID" value="OGM97432.1"/>
    <property type="molecule type" value="Genomic_DNA"/>
</dbReference>
<dbReference type="Proteomes" id="UP000178520">
    <property type="component" value="Unassembled WGS sequence"/>
</dbReference>